<sequence length="226" mass="24673">MTLEERYRKVVERVRAAERAAGRPEGSVAVLAVGKTFPAETIAACAAFGQRAFGENYVQEAAAKIDALAHLDLEWRFIGPLQANKSRIVAERFDWVESVDRLRIAERLSAQRPEGMPPINVTVEVNLDGEATKSGVSPEELPAFMDAVAALPNLRLRGLMAIPSPDAGPETYARMRRLWDEARARRPELDTLSFGMSADIEPAVAAGSTQVRVGSAIFGARDYGKH</sequence>
<dbReference type="InterPro" id="IPR011078">
    <property type="entry name" value="PyrdxlP_homeostasis"/>
</dbReference>
<comment type="similarity">
    <text evidence="2 4">Belongs to the pyridoxal phosphate-binding protein YggS/PROSC family.</text>
</comment>
<dbReference type="FunFam" id="3.20.20.10:FF:000018">
    <property type="entry name" value="Pyridoxal phosphate homeostasis protein"/>
    <property type="match status" value="1"/>
</dbReference>
<reference evidence="6 7" key="1">
    <citation type="submission" date="2011-11" db="EMBL/GenBank/DDBJ databases">
        <authorList>
            <person name="Weinstock G."/>
            <person name="Sodergren E."/>
            <person name="Clifton S."/>
            <person name="Fulton L."/>
            <person name="Fulton B."/>
            <person name="Courtney L."/>
            <person name="Fronick C."/>
            <person name="Harrison M."/>
            <person name="Strong C."/>
            <person name="Farmer C."/>
            <person name="Delahaunty K."/>
            <person name="Markovic C."/>
            <person name="Hall O."/>
            <person name="Minx P."/>
            <person name="Tomlinson C."/>
            <person name="Mitreva M."/>
            <person name="Hou S."/>
            <person name="Chen J."/>
            <person name="Wollam A."/>
            <person name="Pepin K.H."/>
            <person name="Johnson M."/>
            <person name="Bhonagiri V."/>
            <person name="Zhang X."/>
            <person name="Suruliraj S."/>
            <person name="Warren W."/>
            <person name="Chinwalla A."/>
            <person name="Mardis E.R."/>
            <person name="Wilson R.K."/>
        </authorList>
    </citation>
    <scope>NUCLEOTIDE SEQUENCE [LARGE SCALE GENOMIC DNA]</scope>
    <source>
        <strain evidence="6 7">YIT 11816</strain>
    </source>
</reference>
<dbReference type="PIRSF" id="PIRSF004848">
    <property type="entry name" value="YBL036c_PLPDEIII"/>
    <property type="match status" value="1"/>
</dbReference>
<feature type="domain" description="Alanine racemase N-terminal" evidence="5">
    <location>
        <begin position="14"/>
        <end position="221"/>
    </location>
</feature>
<dbReference type="SUPFAM" id="SSF51419">
    <property type="entry name" value="PLP-binding barrel"/>
    <property type="match status" value="1"/>
</dbReference>
<name>H3KGJ7_9BURK</name>
<evidence type="ECO:0000313" key="7">
    <source>
        <dbReference type="Proteomes" id="UP000004956"/>
    </source>
</evidence>
<dbReference type="GO" id="GO:0030170">
    <property type="term" value="F:pyridoxal phosphate binding"/>
    <property type="evidence" value="ECO:0007669"/>
    <property type="project" value="UniProtKB-UniRule"/>
</dbReference>
<dbReference type="InterPro" id="IPR029066">
    <property type="entry name" value="PLP-binding_barrel"/>
</dbReference>
<evidence type="ECO:0000256" key="1">
    <source>
        <dbReference type="ARBA" id="ARBA00022898"/>
    </source>
</evidence>
<dbReference type="RefSeq" id="WP_008543030.1">
    <property type="nucleotide sequence ID" value="NZ_JH605000.1"/>
</dbReference>
<feature type="modified residue" description="N6-(pyridoxal phosphate)lysine" evidence="2 3">
    <location>
        <position position="35"/>
    </location>
</feature>
<dbReference type="Pfam" id="PF01168">
    <property type="entry name" value="Ala_racemase_N"/>
    <property type="match status" value="1"/>
</dbReference>
<dbReference type="HAMAP" id="MF_02087">
    <property type="entry name" value="PLP_homeostasis"/>
    <property type="match status" value="1"/>
</dbReference>
<evidence type="ECO:0000256" key="4">
    <source>
        <dbReference type="RuleBase" id="RU004514"/>
    </source>
</evidence>
<dbReference type="HOGENOM" id="CLU_059988_0_1_4"/>
<dbReference type="PANTHER" id="PTHR10146">
    <property type="entry name" value="PROLINE SYNTHETASE CO-TRANSCRIBED BACTERIAL HOMOLOG PROTEIN"/>
    <property type="match status" value="1"/>
</dbReference>
<proteinExistence type="inferred from homology"/>
<evidence type="ECO:0000256" key="3">
    <source>
        <dbReference type="PIRSR" id="PIRSR004848-1"/>
    </source>
</evidence>
<dbReference type="OrthoDB" id="9804072at2"/>
<comment type="function">
    <text evidence="2">Pyridoxal 5'-phosphate (PLP)-binding protein, which is involved in PLP homeostasis.</text>
</comment>
<dbReference type="CDD" id="cd06824">
    <property type="entry name" value="PLPDE_III_Yggs_like"/>
    <property type="match status" value="1"/>
</dbReference>
<evidence type="ECO:0000259" key="5">
    <source>
        <dbReference type="Pfam" id="PF01168"/>
    </source>
</evidence>
<dbReference type="Gene3D" id="3.20.20.10">
    <property type="entry name" value="Alanine racemase"/>
    <property type="match status" value="1"/>
</dbReference>
<dbReference type="Proteomes" id="UP000004956">
    <property type="component" value="Unassembled WGS sequence"/>
</dbReference>
<dbReference type="EMBL" id="AFBQ01000282">
    <property type="protein sequence ID" value="EHY30774.1"/>
    <property type="molecule type" value="Genomic_DNA"/>
</dbReference>
<dbReference type="InterPro" id="IPR001608">
    <property type="entry name" value="Ala_racemase_N"/>
</dbReference>
<organism evidence="6 7">
    <name type="scientific">Sutterella parvirubra YIT 11816</name>
    <dbReference type="NCBI Taxonomy" id="762967"/>
    <lineage>
        <taxon>Bacteria</taxon>
        <taxon>Pseudomonadati</taxon>
        <taxon>Pseudomonadota</taxon>
        <taxon>Betaproteobacteria</taxon>
        <taxon>Burkholderiales</taxon>
        <taxon>Sutterellaceae</taxon>
        <taxon>Sutterella</taxon>
    </lineage>
</organism>
<keyword evidence="1 2" id="KW-0663">Pyridoxal phosphate</keyword>
<comment type="cofactor">
    <cofactor evidence="3">
        <name>pyridoxal 5'-phosphate</name>
        <dbReference type="ChEBI" id="CHEBI:597326"/>
    </cofactor>
</comment>
<keyword evidence="7" id="KW-1185">Reference proteome</keyword>
<dbReference type="PATRIC" id="fig|762967.3.peg.1481"/>
<dbReference type="STRING" id="762967.HMPREF9440_01877"/>
<dbReference type="NCBIfam" id="TIGR00044">
    <property type="entry name" value="YggS family pyridoxal phosphate-dependent enzyme"/>
    <property type="match status" value="1"/>
</dbReference>
<gene>
    <name evidence="6" type="ORF">HMPREF9440_01877</name>
</gene>
<comment type="caution">
    <text evidence="6">The sequence shown here is derived from an EMBL/GenBank/DDBJ whole genome shotgun (WGS) entry which is preliminary data.</text>
</comment>
<dbReference type="PANTHER" id="PTHR10146:SF14">
    <property type="entry name" value="PYRIDOXAL PHOSPHATE HOMEOSTASIS PROTEIN"/>
    <property type="match status" value="1"/>
</dbReference>
<evidence type="ECO:0000256" key="2">
    <source>
        <dbReference type="HAMAP-Rule" id="MF_02087"/>
    </source>
</evidence>
<dbReference type="AlphaFoldDB" id="H3KGJ7"/>
<protein>
    <recommendedName>
        <fullName evidence="2">Pyridoxal phosphate homeostasis protein</fullName>
        <shortName evidence="2">PLP homeostasis protein</shortName>
    </recommendedName>
</protein>
<accession>H3KGJ7</accession>
<evidence type="ECO:0000313" key="6">
    <source>
        <dbReference type="EMBL" id="EHY30774.1"/>
    </source>
</evidence>